<accession>A0AAN0KAK5</accession>
<organism evidence="3 4">
    <name type="scientific">Brooklawnia propionicigenes</name>
    <dbReference type="NCBI Taxonomy" id="3041175"/>
    <lineage>
        <taxon>Bacteria</taxon>
        <taxon>Bacillati</taxon>
        <taxon>Actinomycetota</taxon>
        <taxon>Actinomycetes</taxon>
        <taxon>Propionibacteriales</taxon>
        <taxon>Propionibacteriaceae</taxon>
        <taxon>Brooklawnia</taxon>
    </lineage>
</organism>
<feature type="compositionally biased region" description="Basic and acidic residues" evidence="1">
    <location>
        <begin position="545"/>
        <end position="558"/>
    </location>
</feature>
<dbReference type="Pfam" id="PF03432">
    <property type="entry name" value="Relaxase"/>
    <property type="match status" value="1"/>
</dbReference>
<evidence type="ECO:0000313" key="3">
    <source>
        <dbReference type="EMBL" id="BEH02737.1"/>
    </source>
</evidence>
<sequence>MIPNVRRGQDMVRLIKYLVGPGKRNEHTDPHLVAGSSWQMAWHSDAELSYPDATAMGKDLEAPTRAFDVDVPHGHVWHCSLSLDAAEGRLADDEWAEIAEQFMTRMGFVTDDLEQPSLRWVAVRHGVSSNGNDHIHLAVNLVHEDGSVADVFRDWKRAQSACRELEAQHGLRQVGMNGRSCIGYKPGEIEAEARRRARAAHTQAHETGREQRAWDEIPKAERHAIVAHYRPAEVVRWTLARQVRAAATAAADEGEFVRRVRRQGLLIRPRFARGTQDVVVGYRVAARPRYGERPIWFGGGHLAHDLTLPRLREAWPDTPQASLAASAEWRAAWRGIRVAAPGRETREPAPDLPQQLTADLDAMRAQLHAIPPNDLAGWGRAAGQVSGALSAWSVTTEPTPGPLAQAADAIARSAELRRPPLPRPDRVPGMSSIAGLILAGVGKGRKTQEMLTQTLLLRQLLALGRAAAEAHQAVGELRRAEQINHALNARLAPMLRQLEASMPSVHGTDPARAASDQQQVVAASFAQPAGSVIPPSLPTPPPGRPAERTTRAGSGIER</sequence>
<dbReference type="RefSeq" id="WP_286264628.1">
    <property type="nucleotide sequence ID" value="NZ_AP028056.1"/>
</dbReference>
<feature type="region of interest" description="Disordered" evidence="1">
    <location>
        <begin position="525"/>
        <end position="558"/>
    </location>
</feature>
<evidence type="ECO:0000259" key="2">
    <source>
        <dbReference type="Pfam" id="PF03432"/>
    </source>
</evidence>
<dbReference type="InterPro" id="IPR005094">
    <property type="entry name" value="Endonuclease_MobA/VirD2"/>
</dbReference>
<protein>
    <recommendedName>
        <fullName evidence="2">MobA/VirD2-like nuclease domain-containing protein</fullName>
    </recommendedName>
</protein>
<feature type="compositionally biased region" description="Pro residues" evidence="1">
    <location>
        <begin position="535"/>
        <end position="544"/>
    </location>
</feature>
<dbReference type="Proteomes" id="UP001431656">
    <property type="component" value="Chromosome"/>
</dbReference>
<evidence type="ECO:0000313" key="4">
    <source>
        <dbReference type="Proteomes" id="UP001431656"/>
    </source>
</evidence>
<feature type="domain" description="MobA/VirD2-like nuclease" evidence="2">
    <location>
        <begin position="75"/>
        <end position="171"/>
    </location>
</feature>
<reference evidence="3" key="1">
    <citation type="journal article" date="2024" name="Int. J. Syst. Evol. Microbiol.">
        <title>Brooklawnia propionicigenes sp. nov., a facultatively anaerobic, propionate-producing bacterium isolated from a methanogenic reactor treating waste from cattle farms.</title>
        <authorList>
            <person name="Akita Y."/>
            <person name="Ueki A."/>
            <person name="Tonouchi A."/>
            <person name="Sugawara Y."/>
            <person name="Honma S."/>
            <person name="Kaku N."/>
            <person name="Ueki K."/>
        </authorList>
    </citation>
    <scope>NUCLEOTIDE SEQUENCE</scope>
    <source>
        <strain evidence="3">SH051</strain>
    </source>
</reference>
<name>A0AAN0KAK5_9ACTN</name>
<dbReference type="EMBL" id="AP028056">
    <property type="protein sequence ID" value="BEH02737.1"/>
    <property type="molecule type" value="Genomic_DNA"/>
</dbReference>
<gene>
    <name evidence="3" type="ORF">brsh051_20180</name>
</gene>
<dbReference type="KEGG" id="broo:brsh051_20180"/>
<keyword evidence="4" id="KW-1185">Reference proteome</keyword>
<proteinExistence type="predicted"/>
<evidence type="ECO:0000256" key="1">
    <source>
        <dbReference type="SAM" id="MobiDB-lite"/>
    </source>
</evidence>
<dbReference type="AlphaFoldDB" id="A0AAN0KAK5"/>